<organism evidence="1 2">
    <name type="scientific">Lactobacillus kullabergensis</name>
    <dbReference type="NCBI Taxonomy" id="1218493"/>
    <lineage>
        <taxon>Bacteria</taxon>
        <taxon>Bacillati</taxon>
        <taxon>Bacillota</taxon>
        <taxon>Bacilli</taxon>
        <taxon>Lactobacillales</taxon>
        <taxon>Lactobacillaceae</taxon>
        <taxon>Lactobacillus</taxon>
    </lineage>
</organism>
<dbReference type="EMBL" id="JXBY01000030">
    <property type="protein sequence ID" value="KJY54040.1"/>
    <property type="molecule type" value="Genomic_DNA"/>
</dbReference>
<sequence length="190" mass="21836">MASKTISAQLTFLISAIIKNWTYPNDQELSLEEKSELVSQLKKLAQNADNMEEAAKITDAFYKDKVTKRFKSMDSNFSWIFIILQHELVSATRLHALLLDLAHEEHFSEKGIAKINHYFAETDDHGDNDNFITMSSTDIIDSLGRTKIFHIQPSKDENDFPEIKNSKFTSKAKPVKTETQFNKIIKLKDH</sequence>
<dbReference type="AlphaFoldDB" id="A0A0F4L5W4"/>
<dbReference type="HOGENOM" id="CLU_1426353_0_0_9"/>
<dbReference type="RefSeq" id="WP_045928840.1">
    <property type="nucleotide sequence ID" value="NZ_JBHSZS010000027.1"/>
</dbReference>
<gene>
    <name evidence="1" type="ORF">JF76_18970</name>
</gene>
<dbReference type="STRING" id="1218493.JF76_18970"/>
<reference evidence="1 2" key="1">
    <citation type="submission" date="2014-12" db="EMBL/GenBank/DDBJ databases">
        <title>Comparative genomics of the lactic acid bacteria isolated from the honey bee gut.</title>
        <authorList>
            <person name="Ellegaard K.M."/>
            <person name="Tamarit D."/>
            <person name="Javelind E."/>
            <person name="Olofsson T."/>
            <person name="Andersson S.G."/>
            <person name="Vasquez A."/>
        </authorList>
    </citation>
    <scope>NUCLEOTIDE SEQUENCE [LARGE SCALE GENOMIC DNA]</scope>
    <source>
        <strain evidence="1 2">Biut2</strain>
    </source>
</reference>
<proteinExistence type="predicted"/>
<evidence type="ECO:0000313" key="1">
    <source>
        <dbReference type="EMBL" id="KJY54040.1"/>
    </source>
</evidence>
<accession>A0A0F4L5W4</accession>
<dbReference type="PATRIC" id="fig|1218493.3.peg.1989"/>
<dbReference type="Proteomes" id="UP000033533">
    <property type="component" value="Unassembled WGS sequence"/>
</dbReference>
<evidence type="ECO:0000313" key="2">
    <source>
        <dbReference type="Proteomes" id="UP000033533"/>
    </source>
</evidence>
<name>A0A0F4L5W4_9LACO</name>
<dbReference type="OrthoDB" id="2297797at2"/>
<protein>
    <submittedName>
        <fullName evidence="1">Uncharacterized protein</fullName>
    </submittedName>
</protein>
<comment type="caution">
    <text evidence="1">The sequence shown here is derived from an EMBL/GenBank/DDBJ whole genome shotgun (WGS) entry which is preliminary data.</text>
</comment>